<evidence type="ECO:0000313" key="2">
    <source>
        <dbReference type="Proteomes" id="UP000050360"/>
    </source>
</evidence>
<gene>
    <name evidence="1" type="ORF">MPEBLZ_01057</name>
</gene>
<protein>
    <submittedName>
        <fullName evidence="1">Uncharacterized protein</fullName>
    </submittedName>
</protein>
<reference evidence="1 2" key="1">
    <citation type="submission" date="2015-09" db="EMBL/GenBank/DDBJ databases">
        <title>A metagenomics-based metabolic model of nitrate-dependent anaerobic oxidation of methane by Methanoperedens-like archaea.</title>
        <authorList>
            <person name="Arshad A."/>
            <person name="Speth D.R."/>
            <person name="De Graaf R.M."/>
            <person name="Op Den Camp H.J."/>
            <person name="Jetten M.S."/>
            <person name="Welte C.U."/>
        </authorList>
    </citation>
    <scope>NUCLEOTIDE SEQUENCE [LARGE SCALE GENOMIC DNA]</scope>
</reference>
<organism evidence="1 2">
    <name type="scientific">Candidatus Methanoperedens nitratireducens</name>
    <dbReference type="NCBI Taxonomy" id="1392998"/>
    <lineage>
        <taxon>Archaea</taxon>
        <taxon>Methanobacteriati</taxon>
        <taxon>Methanobacteriota</taxon>
        <taxon>Stenosarchaea group</taxon>
        <taxon>Methanomicrobia</taxon>
        <taxon>Methanosarcinales</taxon>
        <taxon>ANME-2 cluster</taxon>
        <taxon>Candidatus Methanoperedentaceae</taxon>
        <taxon>Candidatus Methanoperedens</taxon>
    </lineage>
</organism>
<evidence type="ECO:0000313" key="1">
    <source>
        <dbReference type="EMBL" id="KPQ44424.1"/>
    </source>
</evidence>
<name>A0A0P8E284_9EURY</name>
<comment type="caution">
    <text evidence="1">The sequence shown here is derived from an EMBL/GenBank/DDBJ whole genome shotgun (WGS) entry which is preliminary data.</text>
</comment>
<accession>A0A0P8E284</accession>
<dbReference type="Proteomes" id="UP000050360">
    <property type="component" value="Unassembled WGS sequence"/>
</dbReference>
<sequence>MDDKYAIQLQRFTLAYMKEYLEPGSYSTLLDKVRSLKNHILKEDWTFVIPRDHPLTFIKNDSNLQIDITCMIVVHENSIKKHNIELRVLSIEDNPKVKFKFHIDQKDPKLKDHPWYHLQMEDSPRFPFPPMDIILLCEFVLVNFFHKKSEDLRRDGGWRNIVINSQHLFQKEYYHMCNNCIDNNSDATLMEHLFNYP</sequence>
<dbReference type="EMBL" id="LKCM01000095">
    <property type="protein sequence ID" value="KPQ44424.1"/>
    <property type="molecule type" value="Genomic_DNA"/>
</dbReference>
<proteinExistence type="predicted"/>
<dbReference type="AlphaFoldDB" id="A0A0P8E284"/>